<proteinExistence type="predicted"/>
<gene>
    <name evidence="7" type="primary">LOC118281638</name>
</gene>
<dbReference type="PANTHER" id="PTHR23359">
    <property type="entry name" value="NUCLEOTIDE KINASE"/>
    <property type="match status" value="1"/>
</dbReference>
<evidence type="ECO:0000256" key="5">
    <source>
        <dbReference type="SAM" id="MobiDB-lite"/>
    </source>
</evidence>
<accession>A0A9R0E164</accession>
<feature type="compositionally biased region" description="Acidic residues" evidence="5">
    <location>
        <begin position="448"/>
        <end position="467"/>
    </location>
</feature>
<evidence type="ECO:0000256" key="4">
    <source>
        <dbReference type="SAM" id="Coils"/>
    </source>
</evidence>
<evidence type="ECO:0000313" key="6">
    <source>
        <dbReference type="Proteomes" id="UP000829999"/>
    </source>
</evidence>
<feature type="region of interest" description="Disordered" evidence="5">
    <location>
        <begin position="440"/>
        <end position="467"/>
    </location>
</feature>
<dbReference type="InterPro" id="IPR007858">
    <property type="entry name" value="Dpy-30_motif"/>
</dbReference>
<keyword evidence="6" id="KW-1185">Reference proteome</keyword>
<evidence type="ECO:0000256" key="2">
    <source>
        <dbReference type="ARBA" id="ARBA00022741"/>
    </source>
</evidence>
<dbReference type="GO" id="GO:0005524">
    <property type="term" value="F:ATP binding"/>
    <property type="evidence" value="ECO:0007669"/>
    <property type="project" value="InterPro"/>
</dbReference>
<evidence type="ECO:0000256" key="1">
    <source>
        <dbReference type="ARBA" id="ARBA00022679"/>
    </source>
</evidence>
<dbReference type="RefSeq" id="XP_050557049.1">
    <property type="nucleotide sequence ID" value="XM_050701092.1"/>
</dbReference>
<organism evidence="6 7">
    <name type="scientific">Spodoptera frugiperda</name>
    <name type="common">Fall armyworm</name>
    <dbReference type="NCBI Taxonomy" id="7108"/>
    <lineage>
        <taxon>Eukaryota</taxon>
        <taxon>Metazoa</taxon>
        <taxon>Ecdysozoa</taxon>
        <taxon>Arthropoda</taxon>
        <taxon>Hexapoda</taxon>
        <taxon>Insecta</taxon>
        <taxon>Pterygota</taxon>
        <taxon>Neoptera</taxon>
        <taxon>Endopterygota</taxon>
        <taxon>Lepidoptera</taxon>
        <taxon>Glossata</taxon>
        <taxon>Ditrysia</taxon>
        <taxon>Noctuoidea</taxon>
        <taxon>Noctuidae</taxon>
        <taxon>Amphipyrinae</taxon>
        <taxon>Spodoptera</taxon>
    </lineage>
</organism>
<keyword evidence="2" id="KW-0547">Nucleotide-binding</keyword>
<dbReference type="Pfam" id="PF05186">
    <property type="entry name" value="Dpy-30"/>
    <property type="match status" value="1"/>
</dbReference>
<dbReference type="OrthoDB" id="10262413at2759"/>
<sequence>MNKSTEKLSSDKSSVDLTTLYSHKRYFINNVDSYHGEFFLKEVAKVFEKDIALPPSSSRNTSQSMLGEDMVVTEPPPPELPYEIIGTYANESTKRMEKLTRIVKKEDSIREMLTCGTVVFDISVDREELKLAMEYLTVLKELLEAQAPVDDDAGEPSVVTSPDFKKRYLILISTVMTWASTRPLDPDNTEVPFVETDFRKRKPHPNYKMHYDVENEVIGIARKYRKLIGALVVATGVTYGGKEDVLFYWFQKSWECEPILPILGRGNNSVPLINILDLGSIVHNLIVDFPKKLYILAVEQNVSKQRDIVKPLGRQIGSGMFKCIPPEDAFLIPEIDQRIYDLMTLNLNMEPTFIVETMGLQWTSEGTFADNIPVLMKQFKKERGLKPFKILVYGPPICGKTTLSRSLCDTYGLIYVSPETVAQDLLEDLTWRVNHWDIGETAAISEPNPEEEDMGMDDEDQGEDEGIQEQARQTLALLQSGRPLTDEEIMMFLRQKLLSREAVNRGWVLDGFPMTLAQCQTIFEKGDEQDSEAGEETREEPFDEDVDLYSSVLKKILPDIVVSLEATDDFICEKAMRQPEGYSRLDEETILKRLSEFRAGDTRENTPLNFFDELDIHPLVVPVRDPTDYGMQGSYTAVSLRMGRPCRYGRLLEIIEAAEKKEKCEQESLKSKEAKALKEREEKLRTEREEKMEYWTELYAMMREEEEAALAAAGEPMRNYLVHHIFPTLTPALLEVAKLRPDDPIDFLAEKTFKLNPLGMALEEKCELHDERTRLENECTDERPKEATLQNKAEAAVNEESVEESLDRQYVDNLGGYKYFY</sequence>
<name>A0A9R0E164_SPOFR</name>
<dbReference type="InterPro" id="IPR000850">
    <property type="entry name" value="Adenylat/UMP-CMP_kin"/>
</dbReference>
<evidence type="ECO:0000313" key="7">
    <source>
        <dbReference type="RefSeq" id="XP_050557049.1"/>
    </source>
</evidence>
<protein>
    <submittedName>
        <fullName evidence="7">Adenylate kinase 7 isoform X1</fullName>
    </submittedName>
</protein>
<dbReference type="CDD" id="cd22967">
    <property type="entry name" value="DD_AK7"/>
    <property type="match status" value="1"/>
</dbReference>
<evidence type="ECO:0000256" key="3">
    <source>
        <dbReference type="ARBA" id="ARBA00022777"/>
    </source>
</evidence>
<keyword evidence="3 7" id="KW-0418">Kinase</keyword>
<dbReference type="SUPFAM" id="SSF52540">
    <property type="entry name" value="P-loop containing nucleoside triphosphate hydrolases"/>
    <property type="match status" value="1"/>
</dbReference>
<reference evidence="7" key="1">
    <citation type="submission" date="2025-08" db="UniProtKB">
        <authorList>
            <consortium name="RefSeq"/>
        </authorList>
    </citation>
    <scope>IDENTIFICATION</scope>
    <source>
        <tissue evidence="7">Whole larval tissue</tissue>
    </source>
</reference>
<dbReference type="InterPro" id="IPR047499">
    <property type="entry name" value="DD_AK7"/>
</dbReference>
<dbReference type="Gene3D" id="1.20.890.10">
    <property type="entry name" value="cAMP-dependent protein kinase regulatory subunit, dimerization-anchoring domain"/>
    <property type="match status" value="1"/>
</dbReference>
<dbReference type="Proteomes" id="UP000829999">
    <property type="component" value="Chromosome 20"/>
</dbReference>
<dbReference type="GO" id="GO:0019205">
    <property type="term" value="F:nucleobase-containing compound kinase activity"/>
    <property type="evidence" value="ECO:0007669"/>
    <property type="project" value="InterPro"/>
</dbReference>
<keyword evidence="4" id="KW-0175">Coiled coil</keyword>
<dbReference type="AlphaFoldDB" id="A0A9R0E164"/>
<dbReference type="GO" id="GO:0006139">
    <property type="term" value="P:nucleobase-containing compound metabolic process"/>
    <property type="evidence" value="ECO:0007669"/>
    <property type="project" value="InterPro"/>
</dbReference>
<feature type="coiled-coil region" evidence="4">
    <location>
        <begin position="655"/>
        <end position="694"/>
    </location>
</feature>
<dbReference type="Gene3D" id="3.40.50.300">
    <property type="entry name" value="P-loop containing nucleotide triphosphate hydrolases"/>
    <property type="match status" value="1"/>
</dbReference>
<dbReference type="GeneID" id="118281638"/>
<keyword evidence="1" id="KW-0808">Transferase</keyword>
<dbReference type="InterPro" id="IPR027417">
    <property type="entry name" value="P-loop_NTPase"/>
</dbReference>